<sequence length="48" mass="5269">MTSPPTALFLTRSKAERVAIVAILSSQTRGLIYLEICNNRNLQACSCN</sequence>
<protein>
    <submittedName>
        <fullName evidence="1">Uncharacterized protein</fullName>
    </submittedName>
</protein>
<name>A0A0A9ELV3_ARUDO</name>
<accession>A0A0A9ELV3</accession>
<dbReference type="EMBL" id="GBRH01199055">
    <property type="protein sequence ID" value="JAD98840.1"/>
    <property type="molecule type" value="Transcribed_RNA"/>
</dbReference>
<organism evidence="1">
    <name type="scientific">Arundo donax</name>
    <name type="common">Giant reed</name>
    <name type="synonym">Donax arundinaceus</name>
    <dbReference type="NCBI Taxonomy" id="35708"/>
    <lineage>
        <taxon>Eukaryota</taxon>
        <taxon>Viridiplantae</taxon>
        <taxon>Streptophyta</taxon>
        <taxon>Embryophyta</taxon>
        <taxon>Tracheophyta</taxon>
        <taxon>Spermatophyta</taxon>
        <taxon>Magnoliopsida</taxon>
        <taxon>Liliopsida</taxon>
        <taxon>Poales</taxon>
        <taxon>Poaceae</taxon>
        <taxon>PACMAD clade</taxon>
        <taxon>Arundinoideae</taxon>
        <taxon>Arundineae</taxon>
        <taxon>Arundo</taxon>
    </lineage>
</organism>
<proteinExistence type="predicted"/>
<dbReference type="AlphaFoldDB" id="A0A0A9ELV3"/>
<evidence type="ECO:0000313" key="1">
    <source>
        <dbReference type="EMBL" id="JAD98840.1"/>
    </source>
</evidence>
<reference evidence="1" key="1">
    <citation type="submission" date="2014-09" db="EMBL/GenBank/DDBJ databases">
        <authorList>
            <person name="Magalhaes I.L.F."/>
            <person name="Oliveira U."/>
            <person name="Santos F.R."/>
            <person name="Vidigal T.H.D.A."/>
            <person name="Brescovit A.D."/>
            <person name="Santos A.J."/>
        </authorList>
    </citation>
    <scope>NUCLEOTIDE SEQUENCE</scope>
    <source>
        <tissue evidence="1">Shoot tissue taken approximately 20 cm above the soil surface</tissue>
    </source>
</reference>
<reference evidence="1" key="2">
    <citation type="journal article" date="2015" name="Data Brief">
        <title>Shoot transcriptome of the giant reed, Arundo donax.</title>
        <authorList>
            <person name="Barrero R.A."/>
            <person name="Guerrero F.D."/>
            <person name="Moolhuijzen P."/>
            <person name="Goolsby J.A."/>
            <person name="Tidwell J."/>
            <person name="Bellgard S.E."/>
            <person name="Bellgard M.I."/>
        </authorList>
    </citation>
    <scope>NUCLEOTIDE SEQUENCE</scope>
    <source>
        <tissue evidence="1">Shoot tissue taken approximately 20 cm above the soil surface</tissue>
    </source>
</reference>